<keyword evidence="6 15" id="KW-0812">Transmembrane</keyword>
<evidence type="ECO:0000256" key="6">
    <source>
        <dbReference type="ARBA" id="ARBA00022692"/>
    </source>
</evidence>
<dbReference type="Pfam" id="PF13614">
    <property type="entry name" value="AAA_31"/>
    <property type="match status" value="1"/>
</dbReference>
<evidence type="ECO:0000313" key="17">
    <source>
        <dbReference type="EMBL" id="AJG21617.1"/>
    </source>
</evidence>
<reference evidence="17 18" key="1">
    <citation type="journal article" date="2015" name="Genome Announc.">
        <title>Complete Genome Sequence of Cupriavidus basilensis 4G11, Isolated from the Oak Ridge Field Research Center Site.</title>
        <authorList>
            <person name="Ray J."/>
            <person name="Waters R.J."/>
            <person name="Skerker J.M."/>
            <person name="Kuehl J.V."/>
            <person name="Price M.N."/>
            <person name="Huang J."/>
            <person name="Chakraborty R."/>
            <person name="Arkin A.P."/>
            <person name="Deutschbauer A."/>
        </authorList>
    </citation>
    <scope>NUCLEOTIDE SEQUENCE [LARGE SCALE GENOMIC DNA]</scope>
    <source>
        <strain evidence="17">4G11</strain>
    </source>
</reference>
<dbReference type="GO" id="GO:0005886">
    <property type="term" value="C:plasma membrane"/>
    <property type="evidence" value="ECO:0007669"/>
    <property type="project" value="UniProtKB-SubCell"/>
</dbReference>
<dbReference type="EC" id="2.7.10.2" evidence="17"/>
<evidence type="ECO:0000256" key="15">
    <source>
        <dbReference type="SAM" id="Phobius"/>
    </source>
</evidence>
<proteinExistence type="inferred from homology"/>
<keyword evidence="14" id="KW-0175">Coiled coil</keyword>
<dbReference type="AlphaFoldDB" id="A0A0C4Y873"/>
<feature type="domain" description="AAA+ ATPase" evidence="16">
    <location>
        <begin position="543"/>
        <end position="709"/>
    </location>
</feature>
<keyword evidence="10 15" id="KW-1133">Transmembrane helix</keyword>
<evidence type="ECO:0000256" key="13">
    <source>
        <dbReference type="ARBA" id="ARBA00053015"/>
    </source>
</evidence>
<evidence type="ECO:0000256" key="5">
    <source>
        <dbReference type="ARBA" id="ARBA00022679"/>
    </source>
</evidence>
<evidence type="ECO:0000256" key="11">
    <source>
        <dbReference type="ARBA" id="ARBA00023136"/>
    </source>
</evidence>
<comment type="subcellular location">
    <subcellularLocation>
        <location evidence="1">Cell inner membrane</location>
        <topology evidence="1">Multi-pass membrane protein</topology>
    </subcellularLocation>
</comment>
<dbReference type="InterPro" id="IPR005702">
    <property type="entry name" value="Wzc-like_C"/>
</dbReference>
<keyword evidence="11 15" id="KW-0472">Membrane</keyword>
<dbReference type="InterPro" id="IPR050445">
    <property type="entry name" value="Bact_polysacc_biosynth/exp"/>
</dbReference>
<dbReference type="InterPro" id="IPR003856">
    <property type="entry name" value="LPS_length_determ_N"/>
</dbReference>
<keyword evidence="7" id="KW-0547">Nucleotide-binding</keyword>
<feature type="transmembrane region" description="Helical" evidence="15">
    <location>
        <begin position="451"/>
        <end position="473"/>
    </location>
</feature>
<evidence type="ECO:0000256" key="1">
    <source>
        <dbReference type="ARBA" id="ARBA00004429"/>
    </source>
</evidence>
<evidence type="ECO:0000256" key="7">
    <source>
        <dbReference type="ARBA" id="ARBA00022741"/>
    </source>
</evidence>
<keyword evidence="18" id="KW-1185">Reference proteome</keyword>
<comment type="similarity">
    <text evidence="2">Belongs to the etk/wzc family.</text>
</comment>
<keyword evidence="3" id="KW-1003">Cell membrane</keyword>
<organism evidence="17 18">
    <name type="scientific">Cupriavidus basilensis</name>
    <dbReference type="NCBI Taxonomy" id="68895"/>
    <lineage>
        <taxon>Bacteria</taxon>
        <taxon>Pseudomonadati</taxon>
        <taxon>Pseudomonadota</taxon>
        <taxon>Betaproteobacteria</taxon>
        <taxon>Burkholderiales</taxon>
        <taxon>Burkholderiaceae</taxon>
        <taxon>Cupriavidus</taxon>
    </lineage>
</organism>
<keyword evidence="12" id="KW-0829">Tyrosine-protein kinase</keyword>
<keyword evidence="5 17" id="KW-0808">Transferase</keyword>
<feature type="coiled-coil region" evidence="14">
    <location>
        <begin position="279"/>
        <end position="320"/>
    </location>
</feature>
<keyword evidence="4" id="KW-0997">Cell inner membrane</keyword>
<gene>
    <name evidence="17" type="ORF">RR42_s0019</name>
</gene>
<name>A0A0C4Y873_9BURK</name>
<dbReference type="InterPro" id="IPR027417">
    <property type="entry name" value="P-loop_NTPase"/>
</dbReference>
<evidence type="ECO:0000256" key="9">
    <source>
        <dbReference type="ARBA" id="ARBA00022840"/>
    </source>
</evidence>
<dbReference type="InterPro" id="IPR025669">
    <property type="entry name" value="AAA_dom"/>
</dbReference>
<dbReference type="NCBIfam" id="TIGR01005">
    <property type="entry name" value="eps_transp_fam"/>
    <property type="match status" value="1"/>
</dbReference>
<dbReference type="Proteomes" id="UP000031843">
    <property type="component" value="Chromosome secondary"/>
</dbReference>
<dbReference type="OrthoDB" id="9808257at2"/>
<dbReference type="EMBL" id="CP010537">
    <property type="protein sequence ID" value="AJG21617.1"/>
    <property type="molecule type" value="Genomic_DNA"/>
</dbReference>
<dbReference type="STRING" id="68895.RR42_s0019"/>
<evidence type="ECO:0000256" key="14">
    <source>
        <dbReference type="SAM" id="Coils"/>
    </source>
</evidence>
<evidence type="ECO:0000256" key="8">
    <source>
        <dbReference type="ARBA" id="ARBA00022777"/>
    </source>
</evidence>
<dbReference type="GO" id="GO:0004715">
    <property type="term" value="F:non-membrane spanning protein tyrosine kinase activity"/>
    <property type="evidence" value="ECO:0007669"/>
    <property type="project" value="UniProtKB-EC"/>
</dbReference>
<evidence type="ECO:0000256" key="3">
    <source>
        <dbReference type="ARBA" id="ARBA00022475"/>
    </source>
</evidence>
<comment type="catalytic activity">
    <reaction evidence="13">
        <text>L-tyrosyl-[protein] + ATP = O-phospho-L-tyrosyl-[protein] + ADP + H(+)</text>
        <dbReference type="Rhea" id="RHEA:10596"/>
        <dbReference type="Rhea" id="RHEA-COMP:10136"/>
        <dbReference type="Rhea" id="RHEA-COMP:20101"/>
        <dbReference type="ChEBI" id="CHEBI:15378"/>
        <dbReference type="ChEBI" id="CHEBI:30616"/>
        <dbReference type="ChEBI" id="CHEBI:46858"/>
        <dbReference type="ChEBI" id="CHEBI:61978"/>
        <dbReference type="ChEBI" id="CHEBI:456216"/>
    </reaction>
</comment>
<dbReference type="RefSeq" id="WP_043352664.1">
    <property type="nucleotide sequence ID" value="NZ_CP010537.1"/>
</dbReference>
<dbReference type="KEGG" id="cbw:RR42_s0019"/>
<keyword evidence="8 17" id="KW-0418">Kinase</keyword>
<feature type="transmembrane region" description="Helical" evidence="15">
    <location>
        <begin position="33"/>
        <end position="54"/>
    </location>
</feature>
<dbReference type="Pfam" id="PF23607">
    <property type="entry name" value="WZC_N"/>
    <property type="match status" value="1"/>
</dbReference>
<accession>A0A0C4Y873</accession>
<evidence type="ECO:0000256" key="10">
    <source>
        <dbReference type="ARBA" id="ARBA00022989"/>
    </source>
</evidence>
<evidence type="ECO:0000256" key="4">
    <source>
        <dbReference type="ARBA" id="ARBA00022519"/>
    </source>
</evidence>
<evidence type="ECO:0000256" key="12">
    <source>
        <dbReference type="ARBA" id="ARBA00023137"/>
    </source>
</evidence>
<keyword evidence="9" id="KW-0067">ATP-binding</keyword>
<dbReference type="CDD" id="cd05387">
    <property type="entry name" value="BY-kinase"/>
    <property type="match status" value="1"/>
</dbReference>
<dbReference type="Gene3D" id="3.40.50.300">
    <property type="entry name" value="P-loop containing nucleotide triphosphate hydrolases"/>
    <property type="match status" value="1"/>
</dbReference>
<protein>
    <submittedName>
        <fullName evidence="17">Tyrosine-protein kinase Wzc</fullName>
        <ecNumber evidence="17">2.7.10.2</ecNumber>
    </submittedName>
</protein>
<dbReference type="InterPro" id="IPR032807">
    <property type="entry name" value="GNVR"/>
</dbReference>
<sequence length="747" mass="81212">MNTFNPHEALPGGHVQREKSIDLTGYLDVLMRYRWTFILIAGTVFALGAAYAFFTKSVYRTDIVVQVEDTGSSANTKLAGSVAPVFDVKPAAAAEIELLHSRMVVGKAVESLKLFIDARPSYFPVIGQALARYNPGLSEPGIFGWGGFVWGDERITVGRLDMPTRLEGTRMTVTALDGNRYRLNVKGEQTMATGTVGQPLLVPTSRGNVEILITELEGNPGANFNVTRLPRAIAIAQLQQSLQIAERGKSSGVIGITLEGPDPDLIAATLNEIGSEYVGQNVRRRAEEAEKSLAFLDQQLPQVKQQVETAETRYNALRNQRGTIDLGEESKLILSQSVQIQTRLQELRSKRQELVTRFTGNHPSIGIIDEQIGSLNAALAGVTTRIQKLPEVEQNVLRLLRDVKVSTELYQSLLNDAQQLKLTKASKVGTARMVDPAEVPLQPVRPNRSMLVIFAAMLGTVGALIVVCLRHMLDGGVAEADDIENLTGFTVYSTIPFSPEQSRLAAQGDPKAALLACRMPDDPAMESLRSFRTALQFSLLGNRHPVVLVTGPAPGVGKSFVCANFAAVLAAGGKRVVLIDADLRRGSLNRRFDTDRGPGLTELLQGAPVEPAVRRQVVPGLDFIPTGTLPEHPADLLLSPAMDALLTALKANYDIVLIDTPPVLAASDTGILATKADAVFMVARADSTTVDELEAAGRAIRQVGGEVKGVLFNGLNVQGRWYRAHYNFGKYRYLNYRYQDVDTVQSR</sequence>
<evidence type="ECO:0000313" key="18">
    <source>
        <dbReference type="Proteomes" id="UP000031843"/>
    </source>
</evidence>
<evidence type="ECO:0000259" key="16">
    <source>
        <dbReference type="SMART" id="SM00382"/>
    </source>
</evidence>
<dbReference type="NCBIfam" id="TIGR01007">
    <property type="entry name" value="eps_fam"/>
    <property type="match status" value="1"/>
</dbReference>
<dbReference type="PANTHER" id="PTHR32309">
    <property type="entry name" value="TYROSINE-PROTEIN KINASE"/>
    <property type="match status" value="1"/>
</dbReference>
<dbReference type="GO" id="GO:0005524">
    <property type="term" value="F:ATP binding"/>
    <property type="evidence" value="ECO:0007669"/>
    <property type="project" value="UniProtKB-KW"/>
</dbReference>
<dbReference type="InterPro" id="IPR003593">
    <property type="entry name" value="AAA+_ATPase"/>
</dbReference>
<dbReference type="SMART" id="SM00382">
    <property type="entry name" value="AAA"/>
    <property type="match status" value="1"/>
</dbReference>
<dbReference type="Pfam" id="PF02706">
    <property type="entry name" value="Wzz"/>
    <property type="match status" value="1"/>
</dbReference>
<dbReference type="Pfam" id="PF13807">
    <property type="entry name" value="GNVR"/>
    <property type="match status" value="1"/>
</dbReference>
<dbReference type="InterPro" id="IPR005700">
    <property type="entry name" value="EPS_ExoP-like"/>
</dbReference>
<evidence type="ECO:0000256" key="2">
    <source>
        <dbReference type="ARBA" id="ARBA00008883"/>
    </source>
</evidence>
<dbReference type="SUPFAM" id="SSF52540">
    <property type="entry name" value="P-loop containing nucleoside triphosphate hydrolases"/>
    <property type="match status" value="1"/>
</dbReference>
<dbReference type="PANTHER" id="PTHR32309:SF32">
    <property type="entry name" value="TYROSINE-PROTEIN KINASE ETK-RELATED"/>
    <property type="match status" value="1"/>
</dbReference>